<keyword evidence="2" id="KW-0472">Membrane</keyword>
<proteinExistence type="predicted"/>
<dbReference type="Proteomes" id="UP001500751">
    <property type="component" value="Unassembled WGS sequence"/>
</dbReference>
<feature type="compositionally biased region" description="Low complexity" evidence="1">
    <location>
        <begin position="82"/>
        <end position="94"/>
    </location>
</feature>
<feature type="transmembrane region" description="Helical" evidence="2">
    <location>
        <begin position="42"/>
        <end position="62"/>
    </location>
</feature>
<accession>A0ABN2UFW6</accession>
<name>A0ABN2UFW6_9ACTN</name>
<keyword evidence="4" id="KW-1185">Reference proteome</keyword>
<evidence type="ECO:0000313" key="3">
    <source>
        <dbReference type="EMBL" id="GAA2036213.1"/>
    </source>
</evidence>
<comment type="caution">
    <text evidence="3">The sequence shown here is derived from an EMBL/GenBank/DDBJ whole genome shotgun (WGS) entry which is preliminary data.</text>
</comment>
<keyword evidence="2" id="KW-0812">Transmembrane</keyword>
<evidence type="ECO:0000256" key="2">
    <source>
        <dbReference type="SAM" id="Phobius"/>
    </source>
</evidence>
<dbReference type="EMBL" id="BAAAQN010000023">
    <property type="protein sequence ID" value="GAA2036213.1"/>
    <property type="molecule type" value="Genomic_DNA"/>
</dbReference>
<gene>
    <name evidence="3" type="ORF">GCM10009839_41350</name>
</gene>
<dbReference type="RefSeq" id="WP_344667266.1">
    <property type="nucleotide sequence ID" value="NZ_BAAAQN010000023.1"/>
</dbReference>
<feature type="region of interest" description="Disordered" evidence="1">
    <location>
        <begin position="69"/>
        <end position="116"/>
    </location>
</feature>
<organism evidence="3 4">
    <name type="scientific">Catenulispora yoronensis</name>
    <dbReference type="NCBI Taxonomy" id="450799"/>
    <lineage>
        <taxon>Bacteria</taxon>
        <taxon>Bacillati</taxon>
        <taxon>Actinomycetota</taxon>
        <taxon>Actinomycetes</taxon>
        <taxon>Catenulisporales</taxon>
        <taxon>Catenulisporaceae</taxon>
        <taxon>Catenulispora</taxon>
    </lineage>
</organism>
<keyword evidence="2" id="KW-1133">Transmembrane helix</keyword>
<feature type="region of interest" description="Disordered" evidence="1">
    <location>
        <begin position="1"/>
        <end position="37"/>
    </location>
</feature>
<protein>
    <submittedName>
        <fullName evidence="3">Uncharacterized protein</fullName>
    </submittedName>
</protein>
<evidence type="ECO:0000313" key="4">
    <source>
        <dbReference type="Proteomes" id="UP001500751"/>
    </source>
</evidence>
<sequence>MSSPESLAQALRAAAHESDPDVPSAVHGGLARGRRMRRNRRLVQVAGSTAGIVAVGAVSVLLSQAGPKGNAPTITPTPSPLPKATATAPSAPETPKTPKTPKPSRTPAARTPEFASDKVVDARMRLPALLQAALPNGKAVAVAPKTWDGFGAQFAVTDATGQSQVEVQALPSFAVDPAHVKDQFCAVTASKASKPCDVRKVPGGTVYISTEDRTAADDFQGNQPAGMFQAGHEDDVVWRGLRMTFVSDDATEPPLQLAEKTQVAPMPYASSAPAGLAATEWPPTKNEIKGAAGKGLTISVDDFLALTSKAEVAQIEEVLASDVAPSQAAVDARTAVDAQLAALVKPMLPAGVTLRVDYAQTANGWLVLTGPSGTNSLEWYTAARDSVLAGTNNLTCSQHDPNCTVKKVAGGTAKWTSDFSDPQNSVATFDYVPDDPKGSGAEIKLFGGTRDVLSTDTPAASTPQLTFDQMVAMVTDPRFARIAQTSMDLGK</sequence>
<evidence type="ECO:0000256" key="1">
    <source>
        <dbReference type="SAM" id="MobiDB-lite"/>
    </source>
</evidence>
<reference evidence="3 4" key="1">
    <citation type="journal article" date="2019" name="Int. J. Syst. Evol. Microbiol.">
        <title>The Global Catalogue of Microorganisms (GCM) 10K type strain sequencing project: providing services to taxonomists for standard genome sequencing and annotation.</title>
        <authorList>
            <consortium name="The Broad Institute Genomics Platform"/>
            <consortium name="The Broad Institute Genome Sequencing Center for Infectious Disease"/>
            <person name="Wu L."/>
            <person name="Ma J."/>
        </authorList>
    </citation>
    <scope>NUCLEOTIDE SEQUENCE [LARGE SCALE GENOMIC DNA]</scope>
    <source>
        <strain evidence="3 4">JCM 16014</strain>
    </source>
</reference>